<protein>
    <recommendedName>
        <fullName evidence="4">Lipoprotein</fullName>
    </recommendedName>
</protein>
<accession>A0ABY6AE39</accession>
<dbReference type="RefSeq" id="WP_145467749.1">
    <property type="nucleotide sequence ID" value="NZ_CP054475.1"/>
</dbReference>
<gene>
    <name evidence="2" type="ORF">HUF19_17160</name>
</gene>
<proteinExistence type="predicted"/>
<evidence type="ECO:0000313" key="2">
    <source>
        <dbReference type="EMBL" id="UXD89057.1"/>
    </source>
</evidence>
<evidence type="ECO:0000313" key="3">
    <source>
        <dbReference type="Proteomes" id="UP001065322"/>
    </source>
</evidence>
<evidence type="ECO:0008006" key="4">
    <source>
        <dbReference type="Google" id="ProtNLM"/>
    </source>
</evidence>
<reference evidence="3" key="1">
    <citation type="submission" date="2020-06" db="EMBL/GenBank/DDBJ databases">
        <title>Thalassolituus marinus alknpb1M-1, a hydrocarbon-degrading bacterium isolated from the deep-sea overlying water using an in-situ strategy from the South China Sea basin.</title>
        <authorList>
            <person name="Dong C."/>
            <person name="Chen Y."/>
            <person name="Shao Z."/>
        </authorList>
    </citation>
    <scope>NUCLEOTIDE SEQUENCE [LARGE SCALE GENOMIC DNA]</scope>
    <source>
        <strain evidence="3">alknpb1M-1</strain>
    </source>
</reference>
<dbReference type="EMBL" id="CP054475">
    <property type="protein sequence ID" value="UXD89057.1"/>
    <property type="molecule type" value="Genomic_DNA"/>
</dbReference>
<sequence length="101" mass="10915">MFKRFITLAVLMTALTGCVSLNSVSLTQVPAERSNEISATSSSWTFLGIAFSNDFVDEAILDLKSQCAGGKVEGILTKFQHTVFIPVVIREVVATGYCHKG</sequence>
<dbReference type="PROSITE" id="PS51257">
    <property type="entry name" value="PROKAR_LIPOPROTEIN"/>
    <property type="match status" value="1"/>
</dbReference>
<keyword evidence="3" id="KW-1185">Reference proteome</keyword>
<keyword evidence="1" id="KW-0732">Signal</keyword>
<evidence type="ECO:0000256" key="1">
    <source>
        <dbReference type="SAM" id="SignalP"/>
    </source>
</evidence>
<feature type="chain" id="PRO_5045268169" description="Lipoprotein" evidence="1">
    <location>
        <begin position="23"/>
        <end position="101"/>
    </location>
</feature>
<feature type="signal peptide" evidence="1">
    <location>
        <begin position="1"/>
        <end position="22"/>
    </location>
</feature>
<name>A0ABY6AE39_9GAMM</name>
<dbReference type="Proteomes" id="UP001065322">
    <property type="component" value="Chromosome"/>
</dbReference>
<organism evidence="2 3">
    <name type="scientific">Thalassolituus hydrocarboniclasticus</name>
    <dbReference type="NCBI Taxonomy" id="2742796"/>
    <lineage>
        <taxon>Bacteria</taxon>
        <taxon>Pseudomonadati</taxon>
        <taxon>Pseudomonadota</taxon>
        <taxon>Gammaproteobacteria</taxon>
        <taxon>Oceanospirillales</taxon>
        <taxon>Oceanospirillaceae</taxon>
        <taxon>Thalassolituus</taxon>
    </lineage>
</organism>